<proteinExistence type="predicted"/>
<evidence type="ECO:0000313" key="2">
    <source>
        <dbReference type="EMBL" id="PSN69639.1"/>
    </source>
</evidence>
<dbReference type="InterPro" id="IPR010730">
    <property type="entry name" value="HET"/>
</dbReference>
<name>A0A2T2NW97_CORCC</name>
<sequence length="292" mass="34182">MRLIHTKELELSRLFVQNEVPDYVILSHRWGTEEEEVRFADMMKGSMKDPRSEVRKKSGFAKVQGACEMALRNGYEWLWIDSCCIDKSSSAELQEAINSMWRYYEQANICYTYMADVPDAHAGRGDAFGKSEWFTRGWTLQELIASTYVEFFAKNWEQIGTKFERYEEIADITSIDWRVLLHTKPKSDFTVAEKMSWAAHRMVTREEDESYSLMGLFDVNMPLIYGEGRRKAFGRLQEAIYNSTVDQSIFLFHYSSAITEHSLLADSPTRFCEKWFLIIRPLDTQKEPYAYS</sequence>
<reference evidence="2 3" key="1">
    <citation type="journal article" date="2018" name="Front. Microbiol.">
        <title>Genome-Wide Analysis of Corynespora cassiicola Leaf Fall Disease Putative Effectors.</title>
        <authorList>
            <person name="Lopez D."/>
            <person name="Ribeiro S."/>
            <person name="Label P."/>
            <person name="Fumanal B."/>
            <person name="Venisse J.S."/>
            <person name="Kohler A."/>
            <person name="de Oliveira R.R."/>
            <person name="Labutti K."/>
            <person name="Lipzen A."/>
            <person name="Lail K."/>
            <person name="Bauer D."/>
            <person name="Ohm R.A."/>
            <person name="Barry K.W."/>
            <person name="Spatafora J."/>
            <person name="Grigoriev I.V."/>
            <person name="Martin F.M."/>
            <person name="Pujade-Renaud V."/>
        </authorList>
    </citation>
    <scope>NUCLEOTIDE SEQUENCE [LARGE SCALE GENOMIC DNA]</scope>
    <source>
        <strain evidence="2 3">Philippines</strain>
    </source>
</reference>
<accession>A0A2T2NW97</accession>
<dbReference type="PANTHER" id="PTHR10622">
    <property type="entry name" value="HET DOMAIN-CONTAINING PROTEIN"/>
    <property type="match status" value="1"/>
</dbReference>
<evidence type="ECO:0000259" key="1">
    <source>
        <dbReference type="Pfam" id="PF06985"/>
    </source>
</evidence>
<dbReference type="PANTHER" id="PTHR10622:SF10">
    <property type="entry name" value="HET DOMAIN-CONTAINING PROTEIN"/>
    <property type="match status" value="1"/>
</dbReference>
<evidence type="ECO:0000313" key="3">
    <source>
        <dbReference type="Proteomes" id="UP000240883"/>
    </source>
</evidence>
<dbReference type="Pfam" id="PF06985">
    <property type="entry name" value="HET"/>
    <property type="match status" value="1"/>
</dbReference>
<dbReference type="STRING" id="1448308.A0A2T2NW97"/>
<dbReference type="AlphaFoldDB" id="A0A2T2NW97"/>
<dbReference type="OrthoDB" id="20872at2759"/>
<gene>
    <name evidence="2" type="ORF">BS50DRAFT_608478</name>
</gene>
<dbReference type="Proteomes" id="UP000240883">
    <property type="component" value="Unassembled WGS sequence"/>
</dbReference>
<keyword evidence="3" id="KW-1185">Reference proteome</keyword>
<feature type="domain" description="Heterokaryon incompatibility" evidence="1">
    <location>
        <begin position="23"/>
        <end position="116"/>
    </location>
</feature>
<protein>
    <submittedName>
        <fullName evidence="2">HET-domain-containing protein</fullName>
    </submittedName>
</protein>
<organism evidence="2 3">
    <name type="scientific">Corynespora cassiicola Philippines</name>
    <dbReference type="NCBI Taxonomy" id="1448308"/>
    <lineage>
        <taxon>Eukaryota</taxon>
        <taxon>Fungi</taxon>
        <taxon>Dikarya</taxon>
        <taxon>Ascomycota</taxon>
        <taxon>Pezizomycotina</taxon>
        <taxon>Dothideomycetes</taxon>
        <taxon>Pleosporomycetidae</taxon>
        <taxon>Pleosporales</taxon>
        <taxon>Corynesporascaceae</taxon>
        <taxon>Corynespora</taxon>
    </lineage>
</organism>
<dbReference type="EMBL" id="KZ678132">
    <property type="protein sequence ID" value="PSN69639.1"/>
    <property type="molecule type" value="Genomic_DNA"/>
</dbReference>